<keyword evidence="2" id="KW-0732">Signal</keyword>
<evidence type="ECO:0000313" key="3">
    <source>
        <dbReference type="EMBL" id="KAK4237133.1"/>
    </source>
</evidence>
<feature type="chain" id="PRO_5043025119" evidence="2">
    <location>
        <begin position="24"/>
        <end position="163"/>
    </location>
</feature>
<gene>
    <name evidence="3" type="ORF">C8A03DRAFT_34948</name>
</gene>
<protein>
    <submittedName>
        <fullName evidence="3">Uncharacterized protein</fullName>
    </submittedName>
</protein>
<feature type="signal peptide" evidence="2">
    <location>
        <begin position="1"/>
        <end position="23"/>
    </location>
</feature>
<evidence type="ECO:0000256" key="1">
    <source>
        <dbReference type="SAM" id="MobiDB-lite"/>
    </source>
</evidence>
<name>A0AAN7C7Z6_9PEZI</name>
<feature type="compositionally biased region" description="Basic and acidic residues" evidence="1">
    <location>
        <begin position="140"/>
        <end position="157"/>
    </location>
</feature>
<keyword evidence="4" id="KW-1185">Reference proteome</keyword>
<reference evidence="3" key="2">
    <citation type="submission" date="2023-05" db="EMBL/GenBank/DDBJ databases">
        <authorList>
            <consortium name="Lawrence Berkeley National Laboratory"/>
            <person name="Steindorff A."/>
            <person name="Hensen N."/>
            <person name="Bonometti L."/>
            <person name="Westerberg I."/>
            <person name="Brannstrom I.O."/>
            <person name="Guillou S."/>
            <person name="Cros-Aarteil S."/>
            <person name="Calhoun S."/>
            <person name="Haridas S."/>
            <person name="Kuo A."/>
            <person name="Mondo S."/>
            <person name="Pangilinan J."/>
            <person name="Riley R."/>
            <person name="Labutti K."/>
            <person name="Andreopoulos B."/>
            <person name="Lipzen A."/>
            <person name="Chen C."/>
            <person name="Yanf M."/>
            <person name="Daum C."/>
            <person name="Ng V."/>
            <person name="Clum A."/>
            <person name="Ohm R."/>
            <person name="Martin F."/>
            <person name="Silar P."/>
            <person name="Natvig D."/>
            <person name="Lalanne C."/>
            <person name="Gautier V."/>
            <person name="Ament-Velasquez S.L."/>
            <person name="Kruys A."/>
            <person name="Hutchinson M.I."/>
            <person name="Powell A.J."/>
            <person name="Barry K."/>
            <person name="Miller A.N."/>
            <person name="Grigoriev I.V."/>
            <person name="Debuchy R."/>
            <person name="Gladieux P."/>
            <person name="Thoren M.H."/>
            <person name="Johannesson H."/>
        </authorList>
    </citation>
    <scope>NUCLEOTIDE SEQUENCE</scope>
    <source>
        <strain evidence="3">CBS 532.94</strain>
    </source>
</reference>
<evidence type="ECO:0000256" key="2">
    <source>
        <dbReference type="SAM" id="SignalP"/>
    </source>
</evidence>
<dbReference type="EMBL" id="MU860154">
    <property type="protein sequence ID" value="KAK4237133.1"/>
    <property type="molecule type" value="Genomic_DNA"/>
</dbReference>
<proteinExistence type="predicted"/>
<feature type="region of interest" description="Disordered" evidence="1">
    <location>
        <begin position="140"/>
        <end position="163"/>
    </location>
</feature>
<dbReference type="Proteomes" id="UP001303760">
    <property type="component" value="Unassembled WGS sequence"/>
</dbReference>
<organism evidence="3 4">
    <name type="scientific">Achaetomium macrosporum</name>
    <dbReference type="NCBI Taxonomy" id="79813"/>
    <lineage>
        <taxon>Eukaryota</taxon>
        <taxon>Fungi</taxon>
        <taxon>Dikarya</taxon>
        <taxon>Ascomycota</taxon>
        <taxon>Pezizomycotina</taxon>
        <taxon>Sordariomycetes</taxon>
        <taxon>Sordariomycetidae</taxon>
        <taxon>Sordariales</taxon>
        <taxon>Chaetomiaceae</taxon>
        <taxon>Achaetomium</taxon>
    </lineage>
</organism>
<accession>A0AAN7C7Z6</accession>
<comment type="caution">
    <text evidence="3">The sequence shown here is derived from an EMBL/GenBank/DDBJ whole genome shotgun (WGS) entry which is preliminary data.</text>
</comment>
<evidence type="ECO:0000313" key="4">
    <source>
        <dbReference type="Proteomes" id="UP001303760"/>
    </source>
</evidence>
<sequence length="163" mass="17550">MHFTKSFLSAIAPLLLLGGPASAHQLNERGVQPTTLATSVIPARDLTAAANAAVNTGVSSIEDVEIDTAEEEGQEQVTHSRVPLPEVPLLEPTLLLEPALLEPALLEPARLLGMLQQLPRRLASPLAPLLRLGRALVPERAQERAQERPLRPQHEKQTAAAEL</sequence>
<reference evidence="3" key="1">
    <citation type="journal article" date="2023" name="Mol. Phylogenet. Evol.">
        <title>Genome-scale phylogeny and comparative genomics of the fungal order Sordariales.</title>
        <authorList>
            <person name="Hensen N."/>
            <person name="Bonometti L."/>
            <person name="Westerberg I."/>
            <person name="Brannstrom I.O."/>
            <person name="Guillou S."/>
            <person name="Cros-Aarteil S."/>
            <person name="Calhoun S."/>
            <person name="Haridas S."/>
            <person name="Kuo A."/>
            <person name="Mondo S."/>
            <person name="Pangilinan J."/>
            <person name="Riley R."/>
            <person name="LaButti K."/>
            <person name="Andreopoulos B."/>
            <person name="Lipzen A."/>
            <person name="Chen C."/>
            <person name="Yan M."/>
            <person name="Daum C."/>
            <person name="Ng V."/>
            <person name="Clum A."/>
            <person name="Steindorff A."/>
            <person name="Ohm R.A."/>
            <person name="Martin F."/>
            <person name="Silar P."/>
            <person name="Natvig D.O."/>
            <person name="Lalanne C."/>
            <person name="Gautier V."/>
            <person name="Ament-Velasquez S.L."/>
            <person name="Kruys A."/>
            <person name="Hutchinson M.I."/>
            <person name="Powell A.J."/>
            <person name="Barry K."/>
            <person name="Miller A.N."/>
            <person name="Grigoriev I.V."/>
            <person name="Debuchy R."/>
            <person name="Gladieux P."/>
            <person name="Hiltunen Thoren M."/>
            <person name="Johannesson H."/>
        </authorList>
    </citation>
    <scope>NUCLEOTIDE SEQUENCE</scope>
    <source>
        <strain evidence="3">CBS 532.94</strain>
    </source>
</reference>
<dbReference type="AlphaFoldDB" id="A0AAN7C7Z6"/>